<accession>A0ABW9RQB2</accession>
<keyword evidence="1" id="KW-0732">Signal</keyword>
<keyword evidence="3" id="KW-1185">Reference proteome</keyword>
<protein>
    <submittedName>
        <fullName evidence="2">YfiR family protein</fullName>
    </submittedName>
</protein>
<evidence type="ECO:0000313" key="3">
    <source>
        <dbReference type="Proteomes" id="UP000798808"/>
    </source>
</evidence>
<dbReference type="EMBL" id="SMLW01000577">
    <property type="protein sequence ID" value="MTI26354.1"/>
    <property type="molecule type" value="Genomic_DNA"/>
</dbReference>
<feature type="signal peptide" evidence="1">
    <location>
        <begin position="1"/>
        <end position="29"/>
    </location>
</feature>
<evidence type="ECO:0000256" key="1">
    <source>
        <dbReference type="SAM" id="SignalP"/>
    </source>
</evidence>
<proteinExistence type="predicted"/>
<reference evidence="2 3" key="1">
    <citation type="submission" date="2019-02" db="EMBL/GenBank/DDBJ databases">
        <authorList>
            <person name="Goldberg S.R."/>
            <person name="Haltli B.A."/>
            <person name="Correa H."/>
            <person name="Russell K.G."/>
        </authorList>
    </citation>
    <scope>NUCLEOTIDE SEQUENCE [LARGE SCALE GENOMIC DNA]</scope>
    <source>
        <strain evidence="2 3">JCM 16186</strain>
    </source>
</reference>
<evidence type="ECO:0000313" key="2">
    <source>
        <dbReference type="EMBL" id="MTI26354.1"/>
    </source>
</evidence>
<dbReference type="Proteomes" id="UP000798808">
    <property type="component" value="Unassembled WGS sequence"/>
</dbReference>
<organism evidence="2 3">
    <name type="scientific">Fulvivirga kasyanovii</name>
    <dbReference type="NCBI Taxonomy" id="396812"/>
    <lineage>
        <taxon>Bacteria</taxon>
        <taxon>Pseudomonadati</taxon>
        <taxon>Bacteroidota</taxon>
        <taxon>Cytophagia</taxon>
        <taxon>Cytophagales</taxon>
        <taxon>Fulvivirgaceae</taxon>
        <taxon>Fulvivirga</taxon>
    </lineage>
</organism>
<comment type="caution">
    <text evidence="2">The sequence shown here is derived from an EMBL/GenBank/DDBJ whole genome shotgun (WGS) entry which is preliminary data.</text>
</comment>
<dbReference type="InterPro" id="IPR025293">
    <property type="entry name" value="YfiR/HmsC-like"/>
</dbReference>
<feature type="chain" id="PRO_5045774547" evidence="1">
    <location>
        <begin position="30"/>
        <end position="182"/>
    </location>
</feature>
<gene>
    <name evidence="2" type="ORF">E1163_15460</name>
</gene>
<name>A0ABW9RQB2_9BACT</name>
<dbReference type="Pfam" id="PF13689">
    <property type="entry name" value="DUF4154"/>
    <property type="match status" value="1"/>
</dbReference>
<sequence>MYQMKTIQTNFAVFMTLMLFVAASLSANATTTKERNAKEDRIKGLVIFSMIKYIQWPEASEELVIGVLSDDQNIIRLFNEIASERSNSNKKIVIKSFSTIREAAKHSDILFVPNENSAEFESHTNDVQKVLIITEKEGLCKLGSAINLITIDGKLRFEINRKAVEKSALKISSKLTEMGIEV</sequence>